<name>A0ABT1WF58_9BURK</name>
<dbReference type="Proteomes" id="UP001204142">
    <property type="component" value="Unassembled WGS sequence"/>
</dbReference>
<organism evidence="1 2">
    <name type="scientific">Limnobacter humi</name>
    <dbReference type="NCBI Taxonomy" id="1778671"/>
    <lineage>
        <taxon>Bacteria</taxon>
        <taxon>Pseudomonadati</taxon>
        <taxon>Pseudomonadota</taxon>
        <taxon>Betaproteobacteria</taxon>
        <taxon>Burkholderiales</taxon>
        <taxon>Burkholderiaceae</taxon>
        <taxon>Limnobacter</taxon>
    </lineage>
</organism>
<proteinExistence type="predicted"/>
<evidence type="ECO:0000313" key="1">
    <source>
        <dbReference type="EMBL" id="MCQ8896145.1"/>
    </source>
</evidence>
<dbReference type="EMBL" id="JANIGO010000002">
    <property type="protein sequence ID" value="MCQ8896145.1"/>
    <property type="molecule type" value="Genomic_DNA"/>
</dbReference>
<evidence type="ECO:0000313" key="2">
    <source>
        <dbReference type="Proteomes" id="UP001204142"/>
    </source>
</evidence>
<sequence>MEWVEHGYGIVQLDADKAVFECWWQNKLEDNSPDVLGAQLVSFSANASTQFPVPRFKNQIDTVGVHGLGVMPTQSPRRAALAPMAAVLKPR</sequence>
<keyword evidence="2" id="KW-1185">Reference proteome</keyword>
<protein>
    <submittedName>
        <fullName evidence="1">Uncharacterized protein</fullName>
    </submittedName>
</protein>
<dbReference type="RefSeq" id="WP_256763904.1">
    <property type="nucleotide sequence ID" value="NZ_JANIGO010000002.1"/>
</dbReference>
<comment type="caution">
    <text evidence="1">The sequence shown here is derived from an EMBL/GenBank/DDBJ whole genome shotgun (WGS) entry which is preliminary data.</text>
</comment>
<reference evidence="1 2" key="1">
    <citation type="submission" date="2022-07" db="EMBL/GenBank/DDBJ databases">
        <authorList>
            <person name="Xamxidin M."/>
            <person name="Wu M."/>
        </authorList>
    </citation>
    <scope>NUCLEOTIDE SEQUENCE [LARGE SCALE GENOMIC DNA]</scope>
    <source>
        <strain evidence="1 2">NBRC 111650</strain>
    </source>
</reference>
<gene>
    <name evidence="1" type="ORF">NQT62_06800</name>
</gene>
<accession>A0ABT1WF58</accession>